<proteinExistence type="predicted"/>
<dbReference type="EMBL" id="LJRI01000343">
    <property type="protein sequence ID" value="KPZ05663.1"/>
    <property type="molecule type" value="Genomic_DNA"/>
</dbReference>
<organism evidence="1 2">
    <name type="scientific">Pseudomonas syringae pv. spinaceae</name>
    <dbReference type="NCBI Taxonomy" id="264459"/>
    <lineage>
        <taxon>Bacteria</taxon>
        <taxon>Pseudomonadati</taxon>
        <taxon>Pseudomonadota</taxon>
        <taxon>Gammaproteobacteria</taxon>
        <taxon>Pseudomonadales</taxon>
        <taxon>Pseudomonadaceae</taxon>
        <taxon>Pseudomonas</taxon>
        <taxon>Pseudomonas syringae</taxon>
    </lineage>
</organism>
<dbReference type="PATRIC" id="fig|264459.3.peg.4485"/>
<sequence length="43" mass="4597">MARLSPRLPRTSAGDQRLDALVNRPVDELIAEVQAARAPPSSA</sequence>
<dbReference type="AlphaFoldDB" id="A0A0Q0CC07"/>
<evidence type="ECO:0000313" key="2">
    <source>
        <dbReference type="Proteomes" id="UP000050384"/>
    </source>
</evidence>
<gene>
    <name evidence="1" type="ORF">ALO94_05187</name>
</gene>
<evidence type="ECO:0000313" key="1">
    <source>
        <dbReference type="EMBL" id="KPZ05663.1"/>
    </source>
</evidence>
<reference evidence="1 2" key="1">
    <citation type="submission" date="2015-09" db="EMBL/GenBank/DDBJ databases">
        <title>Genome announcement of multiple Pseudomonas syringae strains.</title>
        <authorList>
            <person name="Thakur S."/>
            <person name="Wang P.W."/>
            <person name="Gong Y."/>
            <person name="Weir B.S."/>
            <person name="Guttman D.S."/>
        </authorList>
    </citation>
    <scope>NUCLEOTIDE SEQUENCE [LARGE SCALE GENOMIC DNA]</scope>
    <source>
        <strain evidence="1 2">ICMP16929</strain>
    </source>
</reference>
<protein>
    <submittedName>
        <fullName evidence="1">Type III effector HopAV1</fullName>
    </submittedName>
</protein>
<dbReference type="Proteomes" id="UP000050384">
    <property type="component" value="Unassembled WGS sequence"/>
</dbReference>
<accession>A0A0Q0CC07</accession>
<name>A0A0Q0CC07_PSESX</name>
<comment type="caution">
    <text evidence="1">The sequence shown here is derived from an EMBL/GenBank/DDBJ whole genome shotgun (WGS) entry which is preliminary data.</text>
</comment>